<feature type="domain" description="Ketoreductase" evidence="3">
    <location>
        <begin position="11"/>
        <end position="180"/>
    </location>
</feature>
<dbReference type="SMART" id="SM00822">
    <property type="entry name" value="PKS_KR"/>
    <property type="match status" value="1"/>
</dbReference>
<dbReference type="InterPro" id="IPR057326">
    <property type="entry name" value="KR_dom"/>
</dbReference>
<dbReference type="PANTHER" id="PTHR42760:SF133">
    <property type="entry name" value="3-OXOACYL-[ACYL-CARRIER-PROTEIN] REDUCTASE"/>
    <property type="match status" value="1"/>
</dbReference>
<dbReference type="PRINTS" id="PR00080">
    <property type="entry name" value="SDRFAMILY"/>
</dbReference>
<name>A0A917G956_9NOCA</name>
<protein>
    <submittedName>
        <fullName evidence="4">Dehydrogenase</fullName>
    </submittedName>
</protein>
<keyword evidence="2" id="KW-0560">Oxidoreductase</keyword>
<dbReference type="Proteomes" id="UP000654257">
    <property type="component" value="Unassembled WGS sequence"/>
</dbReference>
<dbReference type="SUPFAM" id="SSF51735">
    <property type="entry name" value="NAD(P)-binding Rossmann-fold domains"/>
    <property type="match status" value="1"/>
</dbReference>
<evidence type="ECO:0000256" key="1">
    <source>
        <dbReference type="ARBA" id="ARBA00006484"/>
    </source>
</evidence>
<dbReference type="InterPro" id="IPR002347">
    <property type="entry name" value="SDR_fam"/>
</dbReference>
<keyword evidence="5" id="KW-1185">Reference proteome</keyword>
<accession>A0A917G956</accession>
<sequence>MPEHPAGGSSPLALLTGAGGGLGAAIARRLAASGTGVACVDVDGHAVEATVASLSGYGVPCAGFVADISNPNGVDELHRAVGDTLGPVSHVLNVAGILHRGGLGNTDFDMWKRVLDVNVTGPFLLVQAFADQLRAAPYGRVINCASIGGTTGYPFTAYAASKAALSNMTGSLLFDFWGSDVTVNAVAPGAMRTPMLDASAESAMIGKTPSGKIVTADDVAAVFEFLASAASSGINGVTITVDGGATAQFSYT</sequence>
<reference evidence="4" key="2">
    <citation type="submission" date="2020-09" db="EMBL/GenBank/DDBJ databases">
        <authorList>
            <person name="Sun Q."/>
            <person name="Sedlacek I."/>
        </authorList>
    </citation>
    <scope>NUCLEOTIDE SEQUENCE</scope>
    <source>
        <strain evidence="4">CCM 7905</strain>
    </source>
</reference>
<dbReference type="RefSeq" id="WP_188548120.1">
    <property type="nucleotide sequence ID" value="NZ_BMCU01000011.1"/>
</dbReference>
<evidence type="ECO:0000313" key="5">
    <source>
        <dbReference type="Proteomes" id="UP000654257"/>
    </source>
</evidence>
<evidence type="ECO:0000256" key="2">
    <source>
        <dbReference type="ARBA" id="ARBA00023002"/>
    </source>
</evidence>
<organism evidence="4 5">
    <name type="scientific">Rhodococcoides trifolii</name>
    <dbReference type="NCBI Taxonomy" id="908250"/>
    <lineage>
        <taxon>Bacteria</taxon>
        <taxon>Bacillati</taxon>
        <taxon>Actinomycetota</taxon>
        <taxon>Actinomycetes</taxon>
        <taxon>Mycobacteriales</taxon>
        <taxon>Nocardiaceae</taxon>
        <taxon>Rhodococcoides</taxon>
    </lineage>
</organism>
<dbReference type="Pfam" id="PF13561">
    <property type="entry name" value="adh_short_C2"/>
    <property type="match status" value="1"/>
</dbReference>
<reference evidence="4" key="1">
    <citation type="journal article" date="2014" name="Int. J. Syst. Evol. Microbiol.">
        <title>Complete genome sequence of Corynebacterium casei LMG S-19264T (=DSM 44701T), isolated from a smear-ripened cheese.</title>
        <authorList>
            <consortium name="US DOE Joint Genome Institute (JGI-PGF)"/>
            <person name="Walter F."/>
            <person name="Albersmeier A."/>
            <person name="Kalinowski J."/>
            <person name="Ruckert C."/>
        </authorList>
    </citation>
    <scope>NUCLEOTIDE SEQUENCE</scope>
    <source>
        <strain evidence="4">CCM 7905</strain>
    </source>
</reference>
<evidence type="ECO:0000259" key="3">
    <source>
        <dbReference type="SMART" id="SM00822"/>
    </source>
</evidence>
<dbReference type="GO" id="GO:0016616">
    <property type="term" value="F:oxidoreductase activity, acting on the CH-OH group of donors, NAD or NADP as acceptor"/>
    <property type="evidence" value="ECO:0007669"/>
    <property type="project" value="TreeGrafter"/>
</dbReference>
<comment type="caution">
    <text evidence="4">The sequence shown here is derived from an EMBL/GenBank/DDBJ whole genome shotgun (WGS) entry which is preliminary data.</text>
</comment>
<dbReference type="CDD" id="cd05233">
    <property type="entry name" value="SDR_c"/>
    <property type="match status" value="1"/>
</dbReference>
<comment type="similarity">
    <text evidence="1">Belongs to the short-chain dehydrogenases/reductases (SDR) family.</text>
</comment>
<dbReference type="InterPro" id="IPR036291">
    <property type="entry name" value="NAD(P)-bd_dom_sf"/>
</dbReference>
<dbReference type="PANTHER" id="PTHR42760">
    <property type="entry name" value="SHORT-CHAIN DEHYDROGENASES/REDUCTASES FAMILY MEMBER"/>
    <property type="match status" value="1"/>
</dbReference>
<dbReference type="Gene3D" id="3.40.50.720">
    <property type="entry name" value="NAD(P)-binding Rossmann-like Domain"/>
    <property type="match status" value="1"/>
</dbReference>
<dbReference type="PRINTS" id="PR00081">
    <property type="entry name" value="GDHRDH"/>
</dbReference>
<evidence type="ECO:0000313" key="4">
    <source>
        <dbReference type="EMBL" id="GGG29938.1"/>
    </source>
</evidence>
<dbReference type="FunFam" id="3.40.50.720:FF:000084">
    <property type="entry name" value="Short-chain dehydrogenase reductase"/>
    <property type="match status" value="1"/>
</dbReference>
<dbReference type="AlphaFoldDB" id="A0A917G956"/>
<gene>
    <name evidence="4" type="ORF">GCM10007304_49690</name>
</gene>
<dbReference type="EMBL" id="BMCU01000011">
    <property type="protein sequence ID" value="GGG29938.1"/>
    <property type="molecule type" value="Genomic_DNA"/>
</dbReference>
<proteinExistence type="inferred from homology"/>